<sequence>MINQGNMGAGGDEAAAVKVQGRSSLFRLFLYYNHYRDQTFAIVAGAVLRVGAGPLWAGQGAIMMASGASTCLSFGPFHTELPSARDRVNDKTYIAFHLFHGCCCTPFIQNIASKSCSEG</sequence>
<name>A0A3N7G9I8_POPTR</name>
<reference evidence="1" key="1">
    <citation type="journal article" date="2006" name="Science">
        <title>The genome of black cottonwood, Populus trichocarpa (Torr. &amp; Gray).</title>
        <authorList>
            <person name="Tuskan G.A."/>
            <person name="Difazio S."/>
            <person name="Jansson S."/>
            <person name="Bohlmann J."/>
            <person name="Grigoriev I."/>
            <person name="Hellsten U."/>
            <person name="Putnam N."/>
            <person name="Ralph S."/>
            <person name="Rombauts S."/>
            <person name="Salamov A."/>
            <person name="Schein J."/>
            <person name="Sterck L."/>
            <person name="Aerts A."/>
            <person name="Bhalerao R.R."/>
            <person name="Bhalerao R.P."/>
            <person name="Blaudez D."/>
            <person name="Boerjan W."/>
            <person name="Brun A."/>
            <person name="Brunner A."/>
            <person name="Busov V."/>
            <person name="Campbell M."/>
            <person name="Carlson J."/>
            <person name="Chalot M."/>
            <person name="Chapman J."/>
            <person name="Chen G.L."/>
            <person name="Cooper D."/>
            <person name="Coutinho P.M."/>
            <person name="Couturier J."/>
            <person name="Covert S."/>
            <person name="Cronk Q."/>
            <person name="Cunningham R."/>
            <person name="Davis J."/>
            <person name="Degroeve S."/>
            <person name="Dejardin A."/>
            <person name="Depamphilis C."/>
            <person name="Detter J."/>
            <person name="Dirks B."/>
            <person name="Dubchak I."/>
            <person name="Duplessis S."/>
            <person name="Ehlting J."/>
            <person name="Ellis B."/>
            <person name="Gendler K."/>
            <person name="Goodstein D."/>
            <person name="Gribskov M."/>
            <person name="Grimwood J."/>
            <person name="Groover A."/>
            <person name="Gunter L."/>
            <person name="Hamberger B."/>
            <person name="Heinze B."/>
            <person name="Helariutta Y."/>
            <person name="Henrissat B."/>
            <person name="Holligan D."/>
            <person name="Holt R."/>
            <person name="Huang W."/>
            <person name="Islam-Faridi N."/>
            <person name="Jones S."/>
            <person name="Jones-Rhoades M."/>
            <person name="Jorgensen R."/>
            <person name="Joshi C."/>
            <person name="Kangasjarvi J."/>
            <person name="Karlsson J."/>
            <person name="Kelleher C."/>
            <person name="Kirkpatrick R."/>
            <person name="Kirst M."/>
            <person name="Kohler A."/>
            <person name="Kalluri U."/>
            <person name="Larimer F."/>
            <person name="Leebens-Mack J."/>
            <person name="Leple J.C."/>
            <person name="Locascio P."/>
            <person name="Lou Y."/>
            <person name="Lucas S."/>
            <person name="Martin F."/>
            <person name="Montanini B."/>
            <person name="Napoli C."/>
            <person name="Nelson D.R."/>
            <person name="Nelson C."/>
            <person name="Nieminen K."/>
            <person name="Nilsson O."/>
            <person name="Pereda V."/>
            <person name="Peter G."/>
            <person name="Philippe R."/>
            <person name="Pilate G."/>
            <person name="Poliakov A."/>
            <person name="Razumovskaya J."/>
            <person name="Richardson P."/>
            <person name="Rinaldi C."/>
            <person name="Ritland K."/>
            <person name="Rouze P."/>
            <person name="Ryaboy D."/>
            <person name="Schmutz J."/>
            <person name="Schrader J."/>
            <person name="Segerman B."/>
            <person name="Shin H."/>
            <person name="Siddiqui A."/>
            <person name="Sterky F."/>
            <person name="Terry A."/>
            <person name="Tsai C.J."/>
            <person name="Uberbacher E."/>
            <person name="Unneberg P."/>
            <person name="Vahala J."/>
            <person name="Wall K."/>
            <person name="Wessler S."/>
            <person name="Yang G."/>
            <person name="Yin T."/>
            <person name="Douglas C."/>
            <person name="Marra M."/>
            <person name="Sandberg G."/>
            <person name="Van de Peer Y."/>
            <person name="Rokhsar D."/>
        </authorList>
    </citation>
    <scope>NUCLEOTIDE SEQUENCE [LARGE SCALE GENOMIC DNA]</scope>
    <source>
        <strain evidence="1">Nisqually-1</strain>
    </source>
</reference>
<accession>A0A3N7G9I8</accession>
<dbReference type="AlphaFoldDB" id="A0A3N7G9I8"/>
<dbReference type="EMBL" id="KZ624332">
    <property type="protein sequence ID" value="RQO95361.1"/>
    <property type="molecule type" value="Genomic_DNA"/>
</dbReference>
<protein>
    <submittedName>
        <fullName evidence="1">Uncharacterized protein</fullName>
    </submittedName>
</protein>
<proteinExistence type="predicted"/>
<dbReference type="STRING" id="3694.A0A3N7G9I8"/>
<evidence type="ECO:0000313" key="1">
    <source>
        <dbReference type="EMBL" id="RQO95361.1"/>
    </source>
</evidence>
<reference evidence="1" key="2">
    <citation type="submission" date="2017-07" db="EMBL/GenBank/DDBJ databases">
        <title>WGS assembly of Populus trichocarpa.</title>
        <authorList>
            <person name="Tuskan G."/>
            <person name="Difazio S."/>
            <person name="Jansson S."/>
            <person name="Bohlmann J."/>
            <person name="Grigoriev I."/>
            <person name="Hellsten U."/>
            <person name="Putnam N."/>
            <person name="Ralph S."/>
            <person name="Rombauts S."/>
            <person name="Salamov A."/>
            <person name="Schein J."/>
            <person name="Sterck L."/>
            <person name="Aerts A."/>
            <person name="Bhalerao R."/>
            <person name="Bhalerao R."/>
            <person name="Blaudez D."/>
            <person name="Boerjan W."/>
            <person name="Brun A."/>
            <person name="Brunner A."/>
            <person name="Busov V."/>
            <person name="Campbell M."/>
            <person name="Carlson J."/>
            <person name="Chalot M."/>
            <person name="Chapman J."/>
            <person name="Chen G."/>
            <person name="Cooper D."/>
            <person name="Coutinho P."/>
            <person name="Couturier J."/>
            <person name="Covert S."/>
            <person name="Cronk Q."/>
            <person name="Cunningham R."/>
            <person name="Davis J."/>
            <person name="Degroeve S."/>
            <person name="Dejardin A."/>
            <person name="Depamphilis C."/>
            <person name="Detter J."/>
            <person name="Dirks B."/>
            <person name="Dubchak I."/>
            <person name="Duplessis S."/>
            <person name="Ehlting J."/>
            <person name="Ellis B."/>
            <person name="Gendler K."/>
            <person name="Goodstein D."/>
            <person name="Gribskov M."/>
            <person name="Grimwood J."/>
            <person name="Groover A."/>
            <person name="Gunter L."/>
            <person name="Hamberger B."/>
            <person name="Heinze B."/>
            <person name="Helariutta Y."/>
            <person name="Henrissat B."/>
            <person name="Holligan D."/>
            <person name="Holt R."/>
            <person name="Huang W."/>
            <person name="Islam-Faridi N."/>
            <person name="Jones S."/>
            <person name="Jones-Rhoades M."/>
            <person name="Jorgensen R."/>
            <person name="Joshi C."/>
            <person name="Kangasjarvi J."/>
            <person name="Karlsson J."/>
            <person name="Kelleher C."/>
            <person name="Kirkpatrick R."/>
            <person name="Kirst M."/>
            <person name="Kohler A."/>
            <person name="Kalluri U."/>
            <person name="Larimer F."/>
            <person name="Leebens-Mack J."/>
            <person name="Leple J."/>
            <person name="Locascio P."/>
            <person name="Lou Y."/>
            <person name="Lucas S."/>
            <person name="Martin F."/>
            <person name="Montanini B."/>
            <person name="Napoli C."/>
            <person name="Nelson D."/>
            <person name="Nelson C."/>
            <person name="Nieminen K."/>
            <person name="Nilsson O."/>
            <person name="Pereda V."/>
            <person name="Peter G."/>
            <person name="Philippe R."/>
            <person name="Pilate G."/>
            <person name="Poliakov A."/>
            <person name="Razumovskaya J."/>
            <person name="Richardson P."/>
            <person name="Rinaldi C."/>
            <person name="Ritland K."/>
            <person name="Rouze P."/>
            <person name="Ryaboy D."/>
            <person name="Schmutz J."/>
            <person name="Schrader J."/>
            <person name="Segerman B."/>
            <person name="Shin H."/>
            <person name="Siddiqui A."/>
            <person name="Sterky F."/>
            <person name="Terry A."/>
            <person name="Tsai C."/>
            <person name="Uberbacher E."/>
            <person name="Unneberg P."/>
            <person name="Vahala J."/>
            <person name="Wall K."/>
            <person name="Wessler S."/>
            <person name="Yang G."/>
            <person name="Yin T."/>
            <person name="Douglas C."/>
            <person name="Marra M."/>
            <person name="Sandberg G."/>
            <person name="Van De Peer Y."/>
            <person name="Rokhsar D."/>
        </authorList>
    </citation>
    <scope>NUCLEOTIDE SEQUENCE</scope>
    <source>
        <strain evidence="1">Nisqually-1</strain>
    </source>
</reference>
<gene>
    <name evidence="1" type="ORF">POPTR_T172032</name>
</gene>
<organism evidence="1">
    <name type="scientific">Populus trichocarpa</name>
    <name type="common">Western balsam poplar</name>
    <name type="synonym">Populus balsamifera subsp. trichocarpa</name>
    <dbReference type="NCBI Taxonomy" id="3694"/>
    <lineage>
        <taxon>Eukaryota</taxon>
        <taxon>Viridiplantae</taxon>
        <taxon>Streptophyta</taxon>
        <taxon>Embryophyta</taxon>
        <taxon>Tracheophyta</taxon>
        <taxon>Spermatophyta</taxon>
        <taxon>Magnoliopsida</taxon>
        <taxon>eudicotyledons</taxon>
        <taxon>Gunneridae</taxon>
        <taxon>Pentapetalae</taxon>
        <taxon>rosids</taxon>
        <taxon>fabids</taxon>
        <taxon>Malpighiales</taxon>
        <taxon>Salicaceae</taxon>
        <taxon>Saliceae</taxon>
        <taxon>Populus</taxon>
    </lineage>
</organism>
<dbReference type="EMBL" id="KZ624332">
    <property type="protein sequence ID" value="RQO95360.1"/>
    <property type="molecule type" value="Genomic_DNA"/>
</dbReference>